<dbReference type="Proteomes" id="UP000007305">
    <property type="component" value="Chromosome 10"/>
</dbReference>
<proteinExistence type="predicted"/>
<accession>A0A804RLU4</accession>
<feature type="domain" description="ATP-dependent RNA helicase SUV3 DEXQ-box helicase" evidence="1">
    <location>
        <begin position="103"/>
        <end position="140"/>
    </location>
</feature>
<dbReference type="AlphaFoldDB" id="A0A804RLU4"/>
<dbReference type="InParanoid" id="A0A804RLU4"/>
<dbReference type="Gene3D" id="3.40.50.300">
    <property type="entry name" value="P-loop containing nucleotide triphosphate hydrolases"/>
    <property type="match status" value="1"/>
</dbReference>
<reference evidence="2" key="2">
    <citation type="submission" date="2019-07" db="EMBL/GenBank/DDBJ databases">
        <authorList>
            <person name="Seetharam A."/>
            <person name="Woodhouse M."/>
            <person name="Cannon E."/>
        </authorList>
    </citation>
    <scope>NUCLEOTIDE SEQUENCE [LARGE SCALE GENOMIC DNA]</scope>
    <source>
        <strain evidence="2">cv. B73</strain>
    </source>
</reference>
<sequence>MTQGTQSSDEVLLPRRELSIRFGLRTPPTEESVRREAHLRLLLGASPLAPIPADDAHDLLLTAFAEFCASNLADELRKPRSLMAADDLTARDLMTAAADLTAPQTWYPSARAMRRRVVYHCGPTNSGKTHNALASFSAAVGDLFSNA</sequence>
<evidence type="ECO:0000313" key="2">
    <source>
        <dbReference type="EnsemblPlants" id="Zm00001eb424100_P001"/>
    </source>
</evidence>
<dbReference type="InterPro" id="IPR055206">
    <property type="entry name" value="DEXQc_SUV3"/>
</dbReference>
<reference evidence="3" key="1">
    <citation type="journal article" date="2009" name="Science">
        <title>The B73 maize genome: complexity, diversity, and dynamics.</title>
        <authorList>
            <person name="Schnable P.S."/>
            <person name="Ware D."/>
            <person name="Fulton R.S."/>
            <person name="Stein J.C."/>
            <person name="Wei F."/>
            <person name="Pasternak S."/>
            <person name="Liang C."/>
            <person name="Zhang J."/>
            <person name="Fulton L."/>
            <person name="Graves T.A."/>
            <person name="Minx P."/>
            <person name="Reily A.D."/>
            <person name="Courtney L."/>
            <person name="Kruchowski S.S."/>
            <person name="Tomlinson C."/>
            <person name="Strong C."/>
            <person name="Delehaunty K."/>
            <person name="Fronick C."/>
            <person name="Courtney B."/>
            <person name="Rock S.M."/>
            <person name="Belter E."/>
            <person name="Du F."/>
            <person name="Kim K."/>
            <person name="Abbott R.M."/>
            <person name="Cotton M."/>
            <person name="Levy A."/>
            <person name="Marchetto P."/>
            <person name="Ochoa K."/>
            <person name="Jackson S.M."/>
            <person name="Gillam B."/>
            <person name="Chen W."/>
            <person name="Yan L."/>
            <person name="Higginbotham J."/>
            <person name="Cardenas M."/>
            <person name="Waligorski J."/>
            <person name="Applebaum E."/>
            <person name="Phelps L."/>
            <person name="Falcone J."/>
            <person name="Kanchi K."/>
            <person name="Thane T."/>
            <person name="Scimone A."/>
            <person name="Thane N."/>
            <person name="Henke J."/>
            <person name="Wang T."/>
            <person name="Ruppert J."/>
            <person name="Shah N."/>
            <person name="Rotter K."/>
            <person name="Hodges J."/>
            <person name="Ingenthron E."/>
            <person name="Cordes M."/>
            <person name="Kohlberg S."/>
            <person name="Sgro J."/>
            <person name="Delgado B."/>
            <person name="Mead K."/>
            <person name="Chinwalla A."/>
            <person name="Leonard S."/>
            <person name="Crouse K."/>
            <person name="Collura K."/>
            <person name="Kudrna D."/>
            <person name="Currie J."/>
            <person name="He R."/>
            <person name="Angelova A."/>
            <person name="Rajasekar S."/>
            <person name="Mueller T."/>
            <person name="Lomeli R."/>
            <person name="Scara G."/>
            <person name="Ko A."/>
            <person name="Delaney K."/>
            <person name="Wissotski M."/>
            <person name="Lopez G."/>
            <person name="Campos D."/>
            <person name="Braidotti M."/>
            <person name="Ashley E."/>
            <person name="Golser W."/>
            <person name="Kim H."/>
            <person name="Lee S."/>
            <person name="Lin J."/>
            <person name="Dujmic Z."/>
            <person name="Kim W."/>
            <person name="Talag J."/>
            <person name="Zuccolo A."/>
            <person name="Fan C."/>
            <person name="Sebastian A."/>
            <person name="Kramer M."/>
            <person name="Spiegel L."/>
            <person name="Nascimento L."/>
            <person name="Zutavern T."/>
            <person name="Miller B."/>
            <person name="Ambroise C."/>
            <person name="Muller S."/>
            <person name="Spooner W."/>
            <person name="Narechania A."/>
            <person name="Ren L."/>
            <person name="Wei S."/>
            <person name="Kumari S."/>
            <person name="Faga B."/>
            <person name="Levy M.J."/>
            <person name="McMahan L."/>
            <person name="Van Buren P."/>
            <person name="Vaughn M.W."/>
            <person name="Ying K."/>
            <person name="Yeh C.-T."/>
            <person name="Emrich S.J."/>
            <person name="Jia Y."/>
            <person name="Kalyanaraman A."/>
            <person name="Hsia A.-P."/>
            <person name="Barbazuk W.B."/>
            <person name="Baucom R.S."/>
            <person name="Brutnell T.P."/>
            <person name="Carpita N.C."/>
            <person name="Chaparro C."/>
            <person name="Chia J.-M."/>
            <person name="Deragon J.-M."/>
            <person name="Estill J.C."/>
            <person name="Fu Y."/>
            <person name="Jeddeloh J.A."/>
            <person name="Han Y."/>
            <person name="Lee H."/>
            <person name="Li P."/>
            <person name="Lisch D.R."/>
            <person name="Liu S."/>
            <person name="Liu Z."/>
            <person name="Nagel D.H."/>
            <person name="McCann M.C."/>
            <person name="SanMiguel P."/>
            <person name="Myers A.M."/>
            <person name="Nettleton D."/>
            <person name="Nguyen J."/>
            <person name="Penning B.W."/>
            <person name="Ponnala L."/>
            <person name="Schneider K.L."/>
            <person name="Schwartz D.C."/>
            <person name="Sharma A."/>
            <person name="Soderlund C."/>
            <person name="Springer N.M."/>
            <person name="Sun Q."/>
            <person name="Wang H."/>
            <person name="Waterman M."/>
            <person name="Westerman R."/>
            <person name="Wolfgruber T.K."/>
            <person name="Yang L."/>
            <person name="Yu Y."/>
            <person name="Zhang L."/>
            <person name="Zhou S."/>
            <person name="Zhu Q."/>
            <person name="Bennetzen J.L."/>
            <person name="Dawe R.K."/>
            <person name="Jiang J."/>
            <person name="Jiang N."/>
            <person name="Presting G.G."/>
            <person name="Wessler S.R."/>
            <person name="Aluru S."/>
            <person name="Martienssen R.A."/>
            <person name="Clifton S.W."/>
            <person name="McCombie W.R."/>
            <person name="Wing R.A."/>
            <person name="Wilson R.K."/>
        </authorList>
    </citation>
    <scope>NUCLEOTIDE SEQUENCE [LARGE SCALE GENOMIC DNA]</scope>
    <source>
        <strain evidence="3">cv. B73</strain>
    </source>
</reference>
<evidence type="ECO:0000313" key="3">
    <source>
        <dbReference type="Proteomes" id="UP000007305"/>
    </source>
</evidence>
<dbReference type="InterPro" id="IPR027417">
    <property type="entry name" value="P-loop_NTPase"/>
</dbReference>
<evidence type="ECO:0000259" key="1">
    <source>
        <dbReference type="Pfam" id="PF22527"/>
    </source>
</evidence>
<name>A0A804RLU4_MAIZE</name>
<organism evidence="2 3">
    <name type="scientific">Zea mays</name>
    <name type="common">Maize</name>
    <dbReference type="NCBI Taxonomy" id="4577"/>
    <lineage>
        <taxon>Eukaryota</taxon>
        <taxon>Viridiplantae</taxon>
        <taxon>Streptophyta</taxon>
        <taxon>Embryophyta</taxon>
        <taxon>Tracheophyta</taxon>
        <taxon>Spermatophyta</taxon>
        <taxon>Magnoliopsida</taxon>
        <taxon>Liliopsida</taxon>
        <taxon>Poales</taxon>
        <taxon>Poaceae</taxon>
        <taxon>PACMAD clade</taxon>
        <taxon>Panicoideae</taxon>
        <taxon>Andropogonodae</taxon>
        <taxon>Andropogoneae</taxon>
        <taxon>Tripsacinae</taxon>
        <taxon>Zea</taxon>
    </lineage>
</organism>
<keyword evidence="3" id="KW-1185">Reference proteome</keyword>
<dbReference type="Pfam" id="PF22527">
    <property type="entry name" value="DEXQc_Suv3"/>
    <property type="match status" value="1"/>
</dbReference>
<dbReference type="EnsemblPlants" id="Zm00001eb424100_T001">
    <property type="protein sequence ID" value="Zm00001eb424100_P001"/>
    <property type="gene ID" value="Zm00001eb424100"/>
</dbReference>
<reference evidence="2" key="3">
    <citation type="submission" date="2021-05" db="UniProtKB">
        <authorList>
            <consortium name="EnsemblPlants"/>
        </authorList>
    </citation>
    <scope>IDENTIFICATION</scope>
    <source>
        <strain evidence="2">cv. B73</strain>
    </source>
</reference>
<dbReference type="Gramene" id="Zm00001eb424100_T001">
    <property type="protein sequence ID" value="Zm00001eb424100_P001"/>
    <property type="gene ID" value="Zm00001eb424100"/>
</dbReference>
<protein>
    <recommendedName>
        <fullName evidence="1">ATP-dependent RNA helicase SUV3 DEXQ-box helicase domain-containing protein</fullName>
    </recommendedName>
</protein>